<evidence type="ECO:0000313" key="1">
    <source>
        <dbReference type="EMBL" id="CAA9200220.1"/>
    </source>
</evidence>
<evidence type="ECO:0008006" key="3">
    <source>
        <dbReference type="Google" id="ProtNLM"/>
    </source>
</evidence>
<dbReference type="Proteomes" id="UP000474567">
    <property type="component" value="Unassembled WGS sequence"/>
</dbReference>
<accession>A0ABN7ELY5</accession>
<keyword evidence="2" id="KW-1185">Reference proteome</keyword>
<organism evidence="1 2">
    <name type="scientific">Flavobacterium collinsii</name>
    <dbReference type="NCBI Taxonomy" id="1114861"/>
    <lineage>
        <taxon>Bacteria</taxon>
        <taxon>Pseudomonadati</taxon>
        <taxon>Bacteroidota</taxon>
        <taxon>Flavobacteriia</taxon>
        <taxon>Flavobacteriales</taxon>
        <taxon>Flavobacteriaceae</taxon>
        <taxon>Flavobacterium</taxon>
    </lineage>
</organism>
<proteinExistence type="predicted"/>
<dbReference type="RefSeq" id="WP_173967030.1">
    <property type="nucleotide sequence ID" value="NZ_BOVI01000003.1"/>
</dbReference>
<name>A0ABN7ELY5_9FLAO</name>
<protein>
    <recommendedName>
        <fullName evidence="3">DUF2262 domain-containing protein</fullName>
    </recommendedName>
</protein>
<dbReference type="EMBL" id="CADCST010000098">
    <property type="protein sequence ID" value="CAA9200220.1"/>
    <property type="molecule type" value="Genomic_DNA"/>
</dbReference>
<gene>
    <name evidence="1" type="ORF">FLACOL7796_03121</name>
</gene>
<comment type="caution">
    <text evidence="1">The sequence shown here is derived from an EMBL/GenBank/DDBJ whole genome shotgun (WGS) entry which is preliminary data.</text>
</comment>
<reference evidence="1 2" key="1">
    <citation type="submission" date="2020-02" db="EMBL/GenBank/DDBJ databases">
        <authorList>
            <person name="Criscuolo A."/>
        </authorList>
    </citation>
    <scope>NUCLEOTIDE SEQUENCE [LARGE SCALE GENOMIC DNA]</scope>
    <source>
        <strain evidence="1">CECT7796</strain>
    </source>
</reference>
<evidence type="ECO:0000313" key="2">
    <source>
        <dbReference type="Proteomes" id="UP000474567"/>
    </source>
</evidence>
<sequence>MERKYLKEYIEFSNEFKKSNNSKESTERIYDLLYELEDINRVKEDNLVLSNIYLLLGFYRSAYEVFTEIADLDNKKDVSKLYVMEQKAKSHENNFIIKDVRKYREKKEMSKLTLIDFSTSEGDQNKFEIPQKDIIIFNKKVKDRIFIYLSSADIQKYSDAVIAHIYWLSNCKNELIEFYNQNDDFTEEKANNDWYDTLEVYSIKITITDSGDIHTIASTGDDFFQDHILDVEITNRTIASMNYDG</sequence>